<reference evidence="15" key="1">
    <citation type="submission" date="2020-12" db="EMBL/GenBank/DDBJ databases">
        <authorList>
            <person name="Huq M.A."/>
        </authorList>
    </citation>
    <scope>NUCLEOTIDE SEQUENCE</scope>
    <source>
        <strain evidence="15">MAHUQ-46</strain>
    </source>
</reference>
<evidence type="ECO:0000256" key="8">
    <source>
        <dbReference type="ARBA" id="ARBA00022679"/>
    </source>
</evidence>
<keyword evidence="10" id="KW-0198">Cysteine biosynthesis</keyword>
<gene>
    <name evidence="15" type="primary">cysE</name>
    <name evidence="15" type="ORF">JFN88_06710</name>
</gene>
<dbReference type="InterPro" id="IPR042122">
    <property type="entry name" value="Ser_AcTrfase_N_sf"/>
</dbReference>
<evidence type="ECO:0000259" key="14">
    <source>
        <dbReference type="Pfam" id="PF06426"/>
    </source>
</evidence>
<dbReference type="Proteomes" id="UP000640274">
    <property type="component" value="Unassembled WGS sequence"/>
</dbReference>
<evidence type="ECO:0000256" key="1">
    <source>
        <dbReference type="ARBA" id="ARBA00004496"/>
    </source>
</evidence>
<evidence type="ECO:0000256" key="4">
    <source>
        <dbReference type="ARBA" id="ARBA00013266"/>
    </source>
</evidence>
<dbReference type="SUPFAM" id="SSF51161">
    <property type="entry name" value="Trimeric LpxA-like enzymes"/>
    <property type="match status" value="1"/>
</dbReference>
<accession>A0A934J3L0</accession>
<organism evidence="15 16">
    <name type="scientific">Paenibacillus roseus</name>
    <dbReference type="NCBI Taxonomy" id="2798579"/>
    <lineage>
        <taxon>Bacteria</taxon>
        <taxon>Bacillati</taxon>
        <taxon>Bacillota</taxon>
        <taxon>Bacilli</taxon>
        <taxon>Bacillales</taxon>
        <taxon>Paenibacillaceae</taxon>
        <taxon>Paenibacillus</taxon>
    </lineage>
</organism>
<keyword evidence="8 13" id="KW-0808">Transferase</keyword>
<dbReference type="FunFam" id="1.10.3130.10:FF:000002">
    <property type="entry name" value="Serine acetyltransferase"/>
    <property type="match status" value="1"/>
</dbReference>
<keyword evidence="6" id="KW-0963">Cytoplasm</keyword>
<evidence type="ECO:0000256" key="12">
    <source>
        <dbReference type="ARBA" id="ARBA00049486"/>
    </source>
</evidence>
<dbReference type="InterPro" id="IPR001451">
    <property type="entry name" value="Hexapep"/>
</dbReference>
<keyword evidence="9" id="KW-0677">Repeat</keyword>
<comment type="caution">
    <text evidence="15">The sequence shown here is derived from an EMBL/GenBank/DDBJ whole genome shotgun (WGS) entry which is preliminary data.</text>
</comment>
<dbReference type="InterPro" id="IPR005881">
    <property type="entry name" value="Ser_O-AcTrfase"/>
</dbReference>
<dbReference type="FunFam" id="2.160.10.10:FF:000007">
    <property type="entry name" value="Serine acetyltransferase"/>
    <property type="match status" value="1"/>
</dbReference>
<evidence type="ECO:0000256" key="5">
    <source>
        <dbReference type="ARBA" id="ARBA00018522"/>
    </source>
</evidence>
<evidence type="ECO:0000313" key="16">
    <source>
        <dbReference type="Proteomes" id="UP000640274"/>
    </source>
</evidence>
<keyword evidence="7" id="KW-0028">Amino-acid biosynthesis</keyword>
<comment type="catalytic activity">
    <reaction evidence="12 13">
        <text>L-serine + acetyl-CoA = O-acetyl-L-serine + CoA</text>
        <dbReference type="Rhea" id="RHEA:24560"/>
        <dbReference type="ChEBI" id="CHEBI:33384"/>
        <dbReference type="ChEBI" id="CHEBI:57287"/>
        <dbReference type="ChEBI" id="CHEBI:57288"/>
        <dbReference type="ChEBI" id="CHEBI:58340"/>
        <dbReference type="EC" id="2.3.1.30"/>
    </reaction>
</comment>
<dbReference type="NCBIfam" id="TIGR01172">
    <property type="entry name" value="cysE"/>
    <property type="match status" value="1"/>
</dbReference>
<feature type="domain" description="Serine acetyltransferase N-terminal" evidence="14">
    <location>
        <begin position="15"/>
        <end position="53"/>
    </location>
</feature>
<dbReference type="EMBL" id="JAELUP010000016">
    <property type="protein sequence ID" value="MBJ6361009.1"/>
    <property type="molecule type" value="Genomic_DNA"/>
</dbReference>
<dbReference type="NCBIfam" id="NF041874">
    <property type="entry name" value="EPS_EpsC"/>
    <property type="match status" value="1"/>
</dbReference>
<dbReference type="GO" id="GO:0006535">
    <property type="term" value="P:cysteine biosynthetic process from serine"/>
    <property type="evidence" value="ECO:0007669"/>
    <property type="project" value="InterPro"/>
</dbReference>
<evidence type="ECO:0000256" key="10">
    <source>
        <dbReference type="ARBA" id="ARBA00023192"/>
    </source>
</evidence>
<dbReference type="InterPro" id="IPR045304">
    <property type="entry name" value="LbH_SAT"/>
</dbReference>
<dbReference type="CDD" id="cd03354">
    <property type="entry name" value="LbH_SAT"/>
    <property type="match status" value="1"/>
</dbReference>
<evidence type="ECO:0000256" key="7">
    <source>
        <dbReference type="ARBA" id="ARBA00022605"/>
    </source>
</evidence>
<dbReference type="PANTHER" id="PTHR42811">
    <property type="entry name" value="SERINE ACETYLTRANSFERASE"/>
    <property type="match status" value="1"/>
</dbReference>
<dbReference type="InterPro" id="IPR011004">
    <property type="entry name" value="Trimer_LpxA-like_sf"/>
</dbReference>
<keyword evidence="11 13" id="KW-0012">Acyltransferase</keyword>
<evidence type="ECO:0000256" key="6">
    <source>
        <dbReference type="ARBA" id="ARBA00022490"/>
    </source>
</evidence>
<evidence type="ECO:0000313" key="15">
    <source>
        <dbReference type="EMBL" id="MBJ6361009.1"/>
    </source>
</evidence>
<keyword evidence="16" id="KW-1185">Reference proteome</keyword>
<dbReference type="Gene3D" id="2.160.10.10">
    <property type="entry name" value="Hexapeptide repeat proteins"/>
    <property type="match status" value="1"/>
</dbReference>
<evidence type="ECO:0000256" key="3">
    <source>
        <dbReference type="ARBA" id="ARBA00007274"/>
    </source>
</evidence>
<comment type="subcellular location">
    <subcellularLocation>
        <location evidence="1">Cytoplasm</location>
    </subcellularLocation>
</comment>
<dbReference type="Pfam" id="PF06426">
    <property type="entry name" value="SATase_N"/>
    <property type="match status" value="1"/>
</dbReference>
<dbReference type="GO" id="GO:0009001">
    <property type="term" value="F:serine O-acetyltransferase activity"/>
    <property type="evidence" value="ECO:0007669"/>
    <property type="project" value="UniProtKB-EC"/>
</dbReference>
<comment type="pathway">
    <text evidence="2">Amino-acid biosynthesis; L-cysteine biosynthesis; L-cysteine from L-serine: step 1/2.</text>
</comment>
<evidence type="ECO:0000256" key="2">
    <source>
        <dbReference type="ARBA" id="ARBA00004876"/>
    </source>
</evidence>
<protein>
    <recommendedName>
        <fullName evidence="5 13">Serine acetyltransferase</fullName>
        <ecNumber evidence="4 13">2.3.1.30</ecNumber>
    </recommendedName>
</protein>
<dbReference type="GO" id="GO:0005737">
    <property type="term" value="C:cytoplasm"/>
    <property type="evidence" value="ECO:0007669"/>
    <property type="project" value="UniProtKB-SubCell"/>
</dbReference>
<name>A0A934J3L0_9BACL</name>
<comment type="similarity">
    <text evidence="3 13">Belongs to the transferase hexapeptide repeat family.</text>
</comment>
<sequence length="240" mass="26384">MKRGNSIWQEAYCKGGRAMFRSFKSDIQAVFENDPAARSKFEVIFTYSGLHAIWSHRIAHFLYRKRCFTLARMVSQISRFFTGIEIHPGAVIGERFFIDHGMGVVIGETCIIGDDVVIYQGVTLGGTGKEKGKRHPTIGDHVVIGSGAKVLGSFTVGEGSSIGANSVVVREVPPFSTVVGIPGKIVRSNGRRVADRLDHSHLPDPVVDTCRQLQAELDEMREQVERMKDKARQPVGSGGE</sequence>
<dbReference type="AlphaFoldDB" id="A0A934J3L0"/>
<dbReference type="InterPro" id="IPR053376">
    <property type="entry name" value="Serine_acetyltransferase"/>
</dbReference>
<dbReference type="InterPro" id="IPR010493">
    <property type="entry name" value="Ser_AcTrfase_N"/>
</dbReference>
<evidence type="ECO:0000256" key="9">
    <source>
        <dbReference type="ARBA" id="ARBA00022737"/>
    </source>
</evidence>
<dbReference type="Gene3D" id="1.10.3130.10">
    <property type="entry name" value="serine acetyltransferase, domain 1"/>
    <property type="match status" value="1"/>
</dbReference>
<dbReference type="PIRSF" id="PIRSF000441">
    <property type="entry name" value="CysE"/>
    <property type="match status" value="1"/>
</dbReference>
<dbReference type="Pfam" id="PF00132">
    <property type="entry name" value="Hexapep"/>
    <property type="match status" value="1"/>
</dbReference>
<proteinExistence type="inferred from homology"/>
<evidence type="ECO:0000256" key="11">
    <source>
        <dbReference type="ARBA" id="ARBA00023315"/>
    </source>
</evidence>
<evidence type="ECO:0000256" key="13">
    <source>
        <dbReference type="PIRNR" id="PIRNR000441"/>
    </source>
</evidence>
<dbReference type="EC" id="2.3.1.30" evidence="4 13"/>